<dbReference type="Proteomes" id="UP001190700">
    <property type="component" value="Unassembled WGS sequence"/>
</dbReference>
<sequence>MGKRKKGDVQKVKAAERVDQDASVTTLSTGGVAVQFFLDGDLADTSTRYVARKSKGMSLELRQSHGWLNGMLDASSLAEVHEPSHPGKLCTIVPDKELIFVDRHGRRVSDPVLRVKVEDVREAGAATQPQMSVVFIRWGGVHRIGEGCEPADEGQGGWGLFGSPPSDWYMDAVVKMGVLAHPILGGVERNVEVVSLFVSSDTDMQSMVSEADQVTALMFGQKIASFWMLWPAEFATDWEGDGFPGFVARHSMFAGQRALEATGFVKSAFPHPSDVWEFITSKEWMANLSPQTATMRLPACVLLSKEAVIRNSAEAAHTAMLDLEAMRSSSVFAAAGGLAEVNQRCLCKGVVKLGWSWEAKLVWFWNSEAELASCLSAAMLLPSCTAEQCIVQEWVDFDFELRLFFLPSRDWTPGIRLEPVHHGYTAWDNDGDADAPQKFLKPKETTIMQWWAGDKKALASAHKQAVDASQHLIAELLTKHEEPVPFIRMDWMLKRSSPGNAKVVFGEYCEMGACCLMFEELPPRIWRQALDFVL</sequence>
<evidence type="ECO:0000313" key="2">
    <source>
        <dbReference type="Proteomes" id="UP001190700"/>
    </source>
</evidence>
<protein>
    <submittedName>
        <fullName evidence="1">Uncharacterized protein</fullName>
    </submittedName>
</protein>
<name>A0AAE0KYF8_9CHLO</name>
<evidence type="ECO:0000313" key="1">
    <source>
        <dbReference type="EMBL" id="KAK3265070.1"/>
    </source>
</evidence>
<keyword evidence="2" id="KW-1185">Reference proteome</keyword>
<dbReference type="AlphaFoldDB" id="A0AAE0KYF8"/>
<proteinExistence type="predicted"/>
<comment type="caution">
    <text evidence="1">The sequence shown here is derived from an EMBL/GenBank/DDBJ whole genome shotgun (WGS) entry which is preliminary data.</text>
</comment>
<organism evidence="1 2">
    <name type="scientific">Cymbomonas tetramitiformis</name>
    <dbReference type="NCBI Taxonomy" id="36881"/>
    <lineage>
        <taxon>Eukaryota</taxon>
        <taxon>Viridiplantae</taxon>
        <taxon>Chlorophyta</taxon>
        <taxon>Pyramimonadophyceae</taxon>
        <taxon>Pyramimonadales</taxon>
        <taxon>Pyramimonadaceae</taxon>
        <taxon>Cymbomonas</taxon>
    </lineage>
</organism>
<reference evidence="1 2" key="1">
    <citation type="journal article" date="2015" name="Genome Biol. Evol.">
        <title>Comparative Genomics of a Bacterivorous Green Alga Reveals Evolutionary Causalities and Consequences of Phago-Mixotrophic Mode of Nutrition.</title>
        <authorList>
            <person name="Burns J.A."/>
            <person name="Paasch A."/>
            <person name="Narechania A."/>
            <person name="Kim E."/>
        </authorList>
    </citation>
    <scope>NUCLEOTIDE SEQUENCE [LARGE SCALE GENOMIC DNA]</scope>
    <source>
        <strain evidence="1 2">PLY_AMNH</strain>
    </source>
</reference>
<accession>A0AAE0KYF8</accession>
<dbReference type="EMBL" id="LGRX02014171">
    <property type="protein sequence ID" value="KAK3265070.1"/>
    <property type="molecule type" value="Genomic_DNA"/>
</dbReference>
<gene>
    <name evidence="1" type="ORF">CYMTET_26225</name>
</gene>